<evidence type="ECO:0000313" key="2">
    <source>
        <dbReference type="Proteomes" id="UP000184079"/>
    </source>
</evidence>
<name>A0A1M5MZ80_9BACI</name>
<sequence length="73" mass="8797">MTQEELQSFRDRFNNIMQAPKRIRNKRLVTLMEDMERAYNIPLLYSAAYAFNNPEVMKLYRQVSYARDFEGGR</sequence>
<dbReference type="AlphaFoldDB" id="A0A1M5MZ80"/>
<reference evidence="2" key="1">
    <citation type="submission" date="2016-11" db="EMBL/GenBank/DDBJ databases">
        <authorList>
            <person name="Varghese N."/>
            <person name="Submissions S."/>
        </authorList>
    </citation>
    <scope>NUCLEOTIDE SEQUENCE [LARGE SCALE GENOMIC DNA]</scope>
    <source>
        <strain evidence="2">CGMCC 1.6496</strain>
    </source>
</reference>
<gene>
    <name evidence="1" type="ORF">SAMN05421807_10210</name>
</gene>
<protein>
    <submittedName>
        <fullName evidence="1">Uncharacterized protein</fullName>
    </submittedName>
</protein>
<dbReference type="Proteomes" id="UP000184079">
    <property type="component" value="Unassembled WGS sequence"/>
</dbReference>
<organism evidence="1 2">
    <name type="scientific">Virgibacillus chiguensis</name>
    <dbReference type="NCBI Taxonomy" id="411959"/>
    <lineage>
        <taxon>Bacteria</taxon>
        <taxon>Bacillati</taxon>
        <taxon>Bacillota</taxon>
        <taxon>Bacilli</taxon>
        <taxon>Bacillales</taxon>
        <taxon>Bacillaceae</taxon>
        <taxon>Virgibacillus</taxon>
    </lineage>
</organism>
<dbReference type="OrthoDB" id="2974389at2"/>
<dbReference type="EMBL" id="FQXD01000002">
    <property type="protein sequence ID" value="SHG82624.1"/>
    <property type="molecule type" value="Genomic_DNA"/>
</dbReference>
<evidence type="ECO:0000313" key="1">
    <source>
        <dbReference type="EMBL" id="SHG82624.1"/>
    </source>
</evidence>
<keyword evidence="2" id="KW-1185">Reference proteome</keyword>
<dbReference type="RefSeq" id="WP_073004881.1">
    <property type="nucleotide sequence ID" value="NZ_FQXD01000002.1"/>
</dbReference>
<accession>A0A1M5MZ80</accession>
<proteinExistence type="predicted"/>